<reference evidence="6" key="1">
    <citation type="submission" date="2024-06" db="EMBL/GenBank/DDBJ databases">
        <authorList>
            <person name="Liu X."/>
            <person name="Lenzi L."/>
            <person name="Haldenby T S."/>
            <person name="Uol C."/>
        </authorList>
    </citation>
    <scope>NUCLEOTIDE SEQUENCE</scope>
</reference>
<dbReference type="EMBL" id="CAXLJL010000301">
    <property type="protein sequence ID" value="CAL5136276.1"/>
    <property type="molecule type" value="Genomic_DNA"/>
</dbReference>
<keyword evidence="3" id="KW-0862">Zinc</keyword>
<dbReference type="AlphaFoldDB" id="A0AAV2TIT5"/>
<dbReference type="InterPro" id="IPR018957">
    <property type="entry name" value="Znf_C3HC4_RING-type"/>
</dbReference>
<name>A0AAV2TIT5_CALDB</name>
<evidence type="ECO:0000256" key="3">
    <source>
        <dbReference type="ARBA" id="ARBA00022833"/>
    </source>
</evidence>
<dbReference type="Pfam" id="PF00097">
    <property type="entry name" value="zf-C3HC4"/>
    <property type="match status" value="1"/>
</dbReference>
<dbReference type="Proteomes" id="UP001497525">
    <property type="component" value="Unassembled WGS sequence"/>
</dbReference>
<evidence type="ECO:0000256" key="4">
    <source>
        <dbReference type="PROSITE-ProRule" id="PRU00175"/>
    </source>
</evidence>
<dbReference type="GO" id="GO:0008270">
    <property type="term" value="F:zinc ion binding"/>
    <property type="evidence" value="ECO:0007669"/>
    <property type="project" value="UniProtKB-KW"/>
</dbReference>
<feature type="domain" description="RING-type" evidence="5">
    <location>
        <begin position="142"/>
        <end position="201"/>
    </location>
</feature>
<organism evidence="6 7">
    <name type="scientific">Calicophoron daubneyi</name>
    <name type="common">Rumen fluke</name>
    <name type="synonym">Paramphistomum daubneyi</name>
    <dbReference type="NCBI Taxonomy" id="300641"/>
    <lineage>
        <taxon>Eukaryota</taxon>
        <taxon>Metazoa</taxon>
        <taxon>Spiralia</taxon>
        <taxon>Lophotrochozoa</taxon>
        <taxon>Platyhelminthes</taxon>
        <taxon>Trematoda</taxon>
        <taxon>Digenea</taxon>
        <taxon>Plagiorchiida</taxon>
        <taxon>Pronocephalata</taxon>
        <taxon>Paramphistomoidea</taxon>
        <taxon>Paramphistomidae</taxon>
        <taxon>Calicophoron</taxon>
    </lineage>
</organism>
<dbReference type="GO" id="GO:0051865">
    <property type="term" value="P:protein autoubiquitination"/>
    <property type="evidence" value="ECO:0007669"/>
    <property type="project" value="TreeGrafter"/>
</dbReference>
<keyword evidence="1" id="KW-0479">Metal-binding</keyword>
<keyword evidence="2 4" id="KW-0863">Zinc-finger</keyword>
<dbReference type="InterPro" id="IPR017907">
    <property type="entry name" value="Znf_RING_CS"/>
</dbReference>
<dbReference type="PANTHER" id="PTHR12109:SF3">
    <property type="entry name" value="RING FINGER PROTEIN 141"/>
    <property type="match status" value="1"/>
</dbReference>
<dbReference type="InterPro" id="IPR047126">
    <property type="entry name" value="RNF141-like"/>
</dbReference>
<evidence type="ECO:0000256" key="1">
    <source>
        <dbReference type="ARBA" id="ARBA00022723"/>
    </source>
</evidence>
<evidence type="ECO:0000256" key="2">
    <source>
        <dbReference type="ARBA" id="ARBA00022771"/>
    </source>
</evidence>
<sequence>MPNTRSLGYCMGVVIENSILSLQDRVDANNQNNSRLMALTYSQLKTMVAEANSVCAKLLPAGNYLFLVPSQAPKHAFWRLTLDIFCRYTKVDGSLCVRVVNPKGFLTTHHELKRFGQVFDSTQLSSEQPTNSSGPGHEEDLCCICLDNVPDVALPCLHSFCHKCIQKWNGGPYRLPPGDGYSQSTSWHEGHSNRQQCPLCRNNFRDATNAWQLIDCPPADECQRELSTLARKLIDRMGRETTQFPPELLPNPA</sequence>
<dbReference type="PANTHER" id="PTHR12109">
    <property type="entry name" value="RING FINGER PROTEIN 141-RELATED"/>
    <property type="match status" value="1"/>
</dbReference>
<dbReference type="InterPro" id="IPR013083">
    <property type="entry name" value="Znf_RING/FYVE/PHD"/>
</dbReference>
<dbReference type="InterPro" id="IPR001841">
    <property type="entry name" value="Znf_RING"/>
</dbReference>
<evidence type="ECO:0000313" key="6">
    <source>
        <dbReference type="EMBL" id="CAL5136276.1"/>
    </source>
</evidence>
<protein>
    <recommendedName>
        <fullName evidence="5">RING-type domain-containing protein</fullName>
    </recommendedName>
</protein>
<dbReference type="SUPFAM" id="SSF57850">
    <property type="entry name" value="RING/U-box"/>
    <property type="match status" value="1"/>
</dbReference>
<dbReference type="SMART" id="SM00184">
    <property type="entry name" value="RING"/>
    <property type="match status" value="1"/>
</dbReference>
<gene>
    <name evidence="6" type="ORF">CDAUBV1_LOCUS10339</name>
</gene>
<dbReference type="PROSITE" id="PS50089">
    <property type="entry name" value="ZF_RING_2"/>
    <property type="match status" value="1"/>
</dbReference>
<evidence type="ECO:0000259" key="5">
    <source>
        <dbReference type="PROSITE" id="PS50089"/>
    </source>
</evidence>
<evidence type="ECO:0000313" key="7">
    <source>
        <dbReference type="Proteomes" id="UP001497525"/>
    </source>
</evidence>
<dbReference type="GO" id="GO:0004842">
    <property type="term" value="F:ubiquitin-protein transferase activity"/>
    <property type="evidence" value="ECO:0007669"/>
    <property type="project" value="TreeGrafter"/>
</dbReference>
<dbReference type="PROSITE" id="PS00518">
    <property type="entry name" value="ZF_RING_1"/>
    <property type="match status" value="1"/>
</dbReference>
<comment type="caution">
    <text evidence="6">The sequence shown here is derived from an EMBL/GenBank/DDBJ whole genome shotgun (WGS) entry which is preliminary data.</text>
</comment>
<proteinExistence type="predicted"/>
<dbReference type="Gene3D" id="3.30.40.10">
    <property type="entry name" value="Zinc/RING finger domain, C3HC4 (zinc finger)"/>
    <property type="match status" value="1"/>
</dbReference>
<accession>A0AAV2TIT5</accession>